<dbReference type="InterPro" id="IPR051492">
    <property type="entry name" value="Dynamin-Rho_GEF"/>
</dbReference>
<dbReference type="InterPro" id="IPR001452">
    <property type="entry name" value="SH3_domain"/>
</dbReference>
<keyword evidence="1 3" id="KW-0728">SH3 domain</keyword>
<dbReference type="Gene3D" id="1.20.1270.60">
    <property type="entry name" value="Arfaptin homology (AH) domain/BAR domain"/>
    <property type="match status" value="1"/>
</dbReference>
<reference evidence="6" key="1">
    <citation type="submission" date="2021-02" db="EMBL/GenBank/DDBJ databases">
        <authorList>
            <person name="Nowell W R."/>
        </authorList>
    </citation>
    <scope>NUCLEOTIDE SEQUENCE</scope>
</reference>
<evidence type="ECO:0008006" key="8">
    <source>
        <dbReference type="Google" id="ProtNLM"/>
    </source>
</evidence>
<comment type="caution">
    <text evidence="6">The sequence shown here is derived from an EMBL/GenBank/DDBJ whole genome shotgun (WGS) entry which is preliminary data.</text>
</comment>
<protein>
    <recommendedName>
        <fullName evidence="8">SH3 domain-containing protein</fullName>
    </recommendedName>
</protein>
<organism evidence="6 7">
    <name type="scientific">Rotaria magnacalcarata</name>
    <dbReference type="NCBI Taxonomy" id="392030"/>
    <lineage>
        <taxon>Eukaryota</taxon>
        <taxon>Metazoa</taxon>
        <taxon>Spiralia</taxon>
        <taxon>Gnathifera</taxon>
        <taxon>Rotifera</taxon>
        <taxon>Eurotatoria</taxon>
        <taxon>Bdelloidea</taxon>
        <taxon>Philodinida</taxon>
        <taxon>Philodinidae</taxon>
        <taxon>Rotaria</taxon>
    </lineage>
</organism>
<gene>
    <name evidence="6" type="ORF">KQP761_LOCUS17251</name>
</gene>
<evidence type="ECO:0000256" key="1">
    <source>
        <dbReference type="ARBA" id="ARBA00022443"/>
    </source>
</evidence>
<dbReference type="AlphaFoldDB" id="A0A815WAI4"/>
<accession>A0A815WAI4</accession>
<dbReference type="SUPFAM" id="SSF50044">
    <property type="entry name" value="SH3-domain"/>
    <property type="match status" value="2"/>
</dbReference>
<dbReference type="EMBL" id="CAJNOW010008787">
    <property type="protein sequence ID" value="CAF1545377.1"/>
    <property type="molecule type" value="Genomic_DNA"/>
</dbReference>
<proteinExistence type="predicted"/>
<dbReference type="InterPro" id="IPR036028">
    <property type="entry name" value="SH3-like_dom_sf"/>
</dbReference>
<keyword evidence="2" id="KW-0344">Guanine-nucleotide releasing factor</keyword>
<dbReference type="GO" id="GO:0005085">
    <property type="term" value="F:guanyl-nucleotide exchange factor activity"/>
    <property type="evidence" value="ECO:0007669"/>
    <property type="project" value="UniProtKB-KW"/>
</dbReference>
<evidence type="ECO:0000256" key="3">
    <source>
        <dbReference type="PROSITE-ProRule" id="PRU00192"/>
    </source>
</evidence>
<evidence type="ECO:0000259" key="5">
    <source>
        <dbReference type="PROSITE" id="PS51021"/>
    </source>
</evidence>
<dbReference type="SUPFAM" id="SSF103657">
    <property type="entry name" value="BAR/IMD domain-like"/>
    <property type="match status" value="1"/>
</dbReference>
<dbReference type="GO" id="GO:0005737">
    <property type="term" value="C:cytoplasm"/>
    <property type="evidence" value="ECO:0007669"/>
    <property type="project" value="InterPro"/>
</dbReference>
<dbReference type="SMART" id="SM00721">
    <property type="entry name" value="BAR"/>
    <property type="match status" value="1"/>
</dbReference>
<evidence type="ECO:0000313" key="7">
    <source>
        <dbReference type="Proteomes" id="UP000663834"/>
    </source>
</evidence>
<dbReference type="SMART" id="SM00326">
    <property type="entry name" value="SH3"/>
    <property type="match status" value="2"/>
</dbReference>
<feature type="domain" description="SH3" evidence="4">
    <location>
        <begin position="584"/>
        <end position="650"/>
    </location>
</feature>
<dbReference type="Pfam" id="PF03114">
    <property type="entry name" value="BAR"/>
    <property type="match status" value="1"/>
</dbReference>
<dbReference type="InterPro" id="IPR027267">
    <property type="entry name" value="AH/BAR_dom_sf"/>
</dbReference>
<dbReference type="Gene3D" id="2.30.30.40">
    <property type="entry name" value="SH3 Domains"/>
    <property type="match status" value="2"/>
</dbReference>
<dbReference type="Pfam" id="PF07653">
    <property type="entry name" value="SH3_2"/>
    <property type="match status" value="1"/>
</dbReference>
<evidence type="ECO:0000256" key="2">
    <source>
        <dbReference type="ARBA" id="ARBA00022658"/>
    </source>
</evidence>
<dbReference type="OrthoDB" id="27823at2759"/>
<dbReference type="Proteomes" id="UP000663834">
    <property type="component" value="Unassembled WGS sequence"/>
</dbReference>
<evidence type="ECO:0000259" key="4">
    <source>
        <dbReference type="PROSITE" id="PS50002"/>
    </source>
</evidence>
<dbReference type="PROSITE" id="PS50002">
    <property type="entry name" value="SH3"/>
    <property type="match status" value="1"/>
</dbReference>
<feature type="domain" description="BAR" evidence="5">
    <location>
        <begin position="100"/>
        <end position="340"/>
    </location>
</feature>
<evidence type="ECO:0000313" key="6">
    <source>
        <dbReference type="EMBL" id="CAF1545377.1"/>
    </source>
</evidence>
<sequence>MALTKRTRFILVQSTSNANVTDDNMEPYHVSIFRRAASMPPLPKLTLSKKIQSHEREQQQSAAISKYQRREKKDETVTNKFYKLNIHTMKKKSARISMRLSSAFGLSAHTIDEQFNFHEQRFRDIEKFSKLFLRNTYTCIEALRESLITQVDIAEDFEELLMDKVPDLPQQFLRSKRVLLENSFTDFVSMFFLQYNLFAFFVRNNYLHYKQCNHIELYVIQSINSLTKLFVKPTNLISKRHKKLLDYDSAQSAYEKVKDQQLRQVRHALDFSKQSYEVLNNQLIEELPVLYEYGCQILSICLKEYIRAYLCLMQQMRINTQNILNQVLLSDDVQQLNWQEILERFNEKNNTTSEELFQLTITAKNFSERIRNLSKTQLTSIIKNFYNYDKDTYLQTDEVRNLLKHNFPEQNLFIVIQNYTGSSSINQSIKSREKIIVRNGDIVVVISEHERNPTNSNWLVDNGMTRGYLPHSILIPLSSNNHSDVASSMPSTPIRRDLPVYSKVPQSISRANLRLSFHEMPHTLTRANTAPDLCLINSSHDFRVENERIYVNQQIYQSLKDEVDEPHQYASIDFDESSTPVSNEEERIYTALYDFDSTIEGVLSLHVGEQLKILKCSDDDRNEEWWYVEKLNDPKQRGYVPANYIQSVEQI</sequence>
<name>A0A815WAI4_9BILA</name>
<dbReference type="PANTHER" id="PTHR22834:SF20">
    <property type="entry name" value="SH3 DOMAIN-CONTAINING PROTEIN"/>
    <property type="match status" value="1"/>
</dbReference>
<dbReference type="Pfam" id="PF00018">
    <property type="entry name" value="SH3_1"/>
    <property type="match status" value="1"/>
</dbReference>
<dbReference type="PROSITE" id="PS51021">
    <property type="entry name" value="BAR"/>
    <property type="match status" value="1"/>
</dbReference>
<dbReference type="InterPro" id="IPR004148">
    <property type="entry name" value="BAR_dom"/>
</dbReference>
<dbReference type="PANTHER" id="PTHR22834">
    <property type="entry name" value="NUCLEAR FUSION PROTEIN FUS2"/>
    <property type="match status" value="1"/>
</dbReference>